<keyword evidence="4 8" id="KW-0560">Oxidoreductase</keyword>
<dbReference type="PANTHER" id="PTHR11606:SF7">
    <property type="entry name" value="GLUTAMATE DEHYDROGENASE"/>
    <property type="match status" value="1"/>
</dbReference>
<proteinExistence type="inferred from homology"/>
<gene>
    <name evidence="11" type="ORF">NEZAVI_LOCUS14589</name>
</gene>
<dbReference type="AlphaFoldDB" id="A0A9P0HPP9"/>
<dbReference type="GO" id="GO:0005739">
    <property type="term" value="C:mitochondrion"/>
    <property type="evidence" value="ECO:0007669"/>
    <property type="project" value="UniProtKB-SubCell"/>
</dbReference>
<dbReference type="Gene3D" id="3.40.50.720">
    <property type="entry name" value="NAD(P)-binding Rossmann-like Domain"/>
    <property type="match status" value="1"/>
</dbReference>
<organism evidence="11 12">
    <name type="scientific">Nezara viridula</name>
    <name type="common">Southern green stink bug</name>
    <name type="synonym">Cimex viridulus</name>
    <dbReference type="NCBI Taxonomy" id="85310"/>
    <lineage>
        <taxon>Eukaryota</taxon>
        <taxon>Metazoa</taxon>
        <taxon>Ecdysozoa</taxon>
        <taxon>Arthropoda</taxon>
        <taxon>Hexapoda</taxon>
        <taxon>Insecta</taxon>
        <taxon>Pterygota</taxon>
        <taxon>Neoptera</taxon>
        <taxon>Paraneoptera</taxon>
        <taxon>Hemiptera</taxon>
        <taxon>Heteroptera</taxon>
        <taxon>Panheteroptera</taxon>
        <taxon>Pentatomomorpha</taxon>
        <taxon>Pentatomoidea</taxon>
        <taxon>Pentatomidae</taxon>
        <taxon>Pentatominae</taxon>
        <taxon>Nezara</taxon>
    </lineage>
</organism>
<reference evidence="11" key="1">
    <citation type="submission" date="2022-01" db="EMBL/GenBank/DDBJ databases">
        <authorList>
            <person name="King R."/>
        </authorList>
    </citation>
    <scope>NUCLEOTIDE SEQUENCE</scope>
</reference>
<dbReference type="OrthoDB" id="6718861at2759"/>
<dbReference type="InterPro" id="IPR006097">
    <property type="entry name" value="Glu/Leu/Phe/Val/Trp_DH_dimer"/>
</dbReference>
<evidence type="ECO:0000256" key="3">
    <source>
        <dbReference type="ARBA" id="ARBA00012889"/>
    </source>
</evidence>
<dbReference type="FunFam" id="3.40.50.720:FF:000100">
    <property type="entry name" value="Glutamate dehydrogenase 1, mitochondrial"/>
    <property type="match status" value="1"/>
</dbReference>
<dbReference type="PANTHER" id="PTHR11606">
    <property type="entry name" value="GLUTAMATE DEHYDROGENASE"/>
    <property type="match status" value="1"/>
</dbReference>
<dbReference type="Proteomes" id="UP001152798">
    <property type="component" value="Chromosome 6"/>
</dbReference>
<dbReference type="CDD" id="cd01076">
    <property type="entry name" value="NAD_bind_1_Glu_DH"/>
    <property type="match status" value="1"/>
</dbReference>
<accession>A0A9P0HPP9</accession>
<dbReference type="Pfam" id="PF00208">
    <property type="entry name" value="ELFV_dehydrog"/>
    <property type="match status" value="1"/>
</dbReference>
<dbReference type="Gene3D" id="3.40.50.10860">
    <property type="entry name" value="Leucine Dehydrogenase, chain A, domain 1"/>
    <property type="match status" value="1"/>
</dbReference>
<evidence type="ECO:0000313" key="11">
    <source>
        <dbReference type="EMBL" id="CAH1406708.1"/>
    </source>
</evidence>
<keyword evidence="12" id="KW-1185">Reference proteome</keyword>
<evidence type="ECO:0000256" key="5">
    <source>
        <dbReference type="ARBA" id="ARBA00023128"/>
    </source>
</evidence>
<evidence type="ECO:0000256" key="2">
    <source>
        <dbReference type="ARBA" id="ARBA00006382"/>
    </source>
</evidence>
<evidence type="ECO:0000256" key="9">
    <source>
        <dbReference type="SAM" id="MobiDB-lite"/>
    </source>
</evidence>
<feature type="domain" description="Glutamate/phenylalanine/leucine/valine/L-tryptophan dehydrogenase C-terminal" evidence="10">
    <location>
        <begin position="271"/>
        <end position="561"/>
    </location>
</feature>
<dbReference type="EMBL" id="OV725082">
    <property type="protein sequence ID" value="CAH1406708.1"/>
    <property type="molecule type" value="Genomic_DNA"/>
</dbReference>
<comment type="subcellular location">
    <subcellularLocation>
        <location evidence="1">Mitochondrion</location>
    </subcellularLocation>
</comment>
<dbReference type="SMART" id="SM00839">
    <property type="entry name" value="ELFV_dehydrog"/>
    <property type="match status" value="1"/>
</dbReference>
<protein>
    <recommendedName>
        <fullName evidence="3">glutamate dehydrogenase [NAD(P)(+)]</fullName>
        <ecNumber evidence="3">1.4.1.3</ecNumber>
    </recommendedName>
</protein>
<dbReference type="InterPro" id="IPR036291">
    <property type="entry name" value="NAD(P)-bd_dom_sf"/>
</dbReference>
<comment type="similarity">
    <text evidence="2 8">Belongs to the Glu/Leu/Phe/Val dehydrogenases family.</text>
</comment>
<dbReference type="PRINTS" id="PR00082">
    <property type="entry name" value="GLFDHDRGNASE"/>
</dbReference>
<evidence type="ECO:0000256" key="1">
    <source>
        <dbReference type="ARBA" id="ARBA00004173"/>
    </source>
</evidence>
<dbReference type="GO" id="GO:0004352">
    <property type="term" value="F:glutamate dehydrogenase (NAD+) activity"/>
    <property type="evidence" value="ECO:0007669"/>
    <property type="project" value="TreeGrafter"/>
</dbReference>
<dbReference type="InterPro" id="IPR006096">
    <property type="entry name" value="Glu/Leu/Phe/Val/Trp_DH_C"/>
</dbReference>
<dbReference type="SUPFAM" id="SSF51735">
    <property type="entry name" value="NAD(P)-binding Rossmann-fold domains"/>
    <property type="match status" value="1"/>
</dbReference>
<dbReference type="Pfam" id="PF02812">
    <property type="entry name" value="ELFV_dehydrog_N"/>
    <property type="match status" value="1"/>
</dbReference>
<evidence type="ECO:0000256" key="4">
    <source>
        <dbReference type="ARBA" id="ARBA00023002"/>
    </source>
</evidence>
<feature type="region of interest" description="Disordered" evidence="9">
    <location>
        <begin position="27"/>
        <end position="56"/>
    </location>
</feature>
<sequence>MVLTPSAVWRMLRPVSNPCRLASRSMGHVCSGSGGDSGGSDEDPATKGEKGLPPDLVKVGEEENPNFYRMVEYNAYKALNILKPRFLASMKERAQRSGVPEKTQKHRVEGIMALIKNPTCVCGVHFPIKRDDGTYEIIDAFRVHHCNHKIPLKGGIRYSEEVNIDEVKALSALMTYKCACVSVPYGGAKGGVRIDPSKYSENELEKITRRYALELIKKNLVGPGIDVPAPDVNTGGREMSWFVDTYMKTFGHTNINAMGCITGKPIFYGGIRGRVTATGRGLWNASQLFINNKDYMNSIGCEPGYKGKTFCVQGFGNVGSNAARYFEAEGGKCLAIAERDGTIYNPDGINVHDFTEYWNKNRKVMGYGKGTKEMKSSNDILYIPCDFLMPCATEKTIRKTNAEKINCKFIFEGANGPTTPAADKILFKKGTAILPDILGNAGGVTVSYFEWLKNINHVSYGRLSFGYDEENTRLLLDSVAKSLKDQLGKDIKIDPSPEFKKRLYEATEKDIVQAGLAYTMYMTATELIKTTKEFGLQPQNLRLAAYVSSIFKVYKALEEAGLTIT</sequence>
<comment type="catalytic activity">
    <reaction evidence="7">
        <text>L-glutamate + NADP(+) + H2O = 2-oxoglutarate + NH4(+) + NADPH + H(+)</text>
        <dbReference type="Rhea" id="RHEA:11612"/>
        <dbReference type="ChEBI" id="CHEBI:15377"/>
        <dbReference type="ChEBI" id="CHEBI:15378"/>
        <dbReference type="ChEBI" id="CHEBI:16810"/>
        <dbReference type="ChEBI" id="CHEBI:28938"/>
        <dbReference type="ChEBI" id="CHEBI:29985"/>
        <dbReference type="ChEBI" id="CHEBI:57783"/>
        <dbReference type="ChEBI" id="CHEBI:58349"/>
        <dbReference type="EC" id="1.4.1.3"/>
    </reaction>
</comment>
<dbReference type="GO" id="GO:0006538">
    <property type="term" value="P:L-glutamate catabolic process"/>
    <property type="evidence" value="ECO:0007669"/>
    <property type="project" value="TreeGrafter"/>
</dbReference>
<evidence type="ECO:0000256" key="8">
    <source>
        <dbReference type="RuleBase" id="RU004417"/>
    </source>
</evidence>
<comment type="catalytic activity">
    <reaction evidence="6">
        <text>L-glutamate + NAD(+) + H2O = 2-oxoglutarate + NH4(+) + NADH + H(+)</text>
        <dbReference type="Rhea" id="RHEA:15133"/>
        <dbReference type="ChEBI" id="CHEBI:15377"/>
        <dbReference type="ChEBI" id="CHEBI:15378"/>
        <dbReference type="ChEBI" id="CHEBI:16810"/>
        <dbReference type="ChEBI" id="CHEBI:28938"/>
        <dbReference type="ChEBI" id="CHEBI:29985"/>
        <dbReference type="ChEBI" id="CHEBI:57540"/>
        <dbReference type="ChEBI" id="CHEBI:57945"/>
        <dbReference type="EC" id="1.4.1.3"/>
    </reaction>
</comment>
<evidence type="ECO:0000313" key="12">
    <source>
        <dbReference type="Proteomes" id="UP001152798"/>
    </source>
</evidence>
<evidence type="ECO:0000256" key="7">
    <source>
        <dbReference type="ARBA" id="ARBA00048577"/>
    </source>
</evidence>
<dbReference type="InterPro" id="IPR033524">
    <property type="entry name" value="Glu/Leu/Phe/Val_DH_AS"/>
</dbReference>
<dbReference type="SUPFAM" id="SSF53223">
    <property type="entry name" value="Aminoacid dehydrogenase-like, N-terminal domain"/>
    <property type="match status" value="1"/>
</dbReference>
<dbReference type="InterPro" id="IPR006095">
    <property type="entry name" value="Glu/Leu/Phe/Val/Trp_DH"/>
</dbReference>
<dbReference type="InterPro" id="IPR046346">
    <property type="entry name" value="Aminoacid_DH-like_N_sf"/>
</dbReference>
<dbReference type="PROSITE" id="PS00074">
    <property type="entry name" value="GLFV_DEHYDROGENASE"/>
    <property type="match status" value="1"/>
</dbReference>
<name>A0A9P0HPP9_NEZVI</name>
<dbReference type="InterPro" id="IPR033922">
    <property type="entry name" value="NAD_bind_Glu_DH"/>
</dbReference>
<dbReference type="EC" id="1.4.1.3" evidence="3"/>
<keyword evidence="5" id="KW-0496">Mitochondrion</keyword>
<evidence type="ECO:0000256" key="6">
    <source>
        <dbReference type="ARBA" id="ARBA00047867"/>
    </source>
</evidence>
<dbReference type="Gene3D" id="1.10.287.140">
    <property type="match status" value="1"/>
</dbReference>
<evidence type="ECO:0000259" key="10">
    <source>
        <dbReference type="SMART" id="SM00839"/>
    </source>
</evidence>